<dbReference type="Gene3D" id="1.25.40.10">
    <property type="entry name" value="Tetratricopeptide repeat domain"/>
    <property type="match status" value="4"/>
</dbReference>
<keyword evidence="5" id="KW-0677">Repeat</keyword>
<dbReference type="InterPro" id="IPR011990">
    <property type="entry name" value="TPR-like_helical_dom_sf"/>
</dbReference>
<evidence type="ECO:0000256" key="1">
    <source>
        <dbReference type="ARBA" id="ARBA00004339"/>
    </source>
</evidence>
<dbReference type="PANTHER" id="PTHR45586">
    <property type="entry name" value="TPR REPEAT-CONTAINING PROTEIN PA4667"/>
    <property type="match status" value="1"/>
</dbReference>
<evidence type="ECO:0000256" key="5">
    <source>
        <dbReference type="ARBA" id="ARBA00022737"/>
    </source>
</evidence>
<accession>A0ABQ6VZA8</accession>
<sequence>MHDWPSVPCRVLRPARRVAWGGLALAGVFGLCAPVARAAAQESAHYAETILNAQIEEGAFWIHHGDDTHALHALQRALRIEPDNLEARLMLGAVQVHAGDLAGARATLQALQGQAGAQAQVDTLRGWIGQGAVDPAALARARAMADAGRMLQATLLYRAIFHGGHPLPEAEVEYDRVLSGSILGYEEGTQRLRALGSLLPHDLEVRMALAQALSYRPATRSDAVEDMRALATSPATPDFIRDETVQSWRKTLEWMGTDPQSAPYYREWLALHPDDTEMASRLKAEEAARALAERMALVGSGYSALAHGELDQAEADFHASMQPDTPRPEALEGLGLVAQRRGDIKAARAFLTQAQALAPDNGGIRTALAGLDAPGGDPQLARLWALVARHQYDAAWAMLPAVEKDHGRIVDTYRVRAIIEQSRHQLPQAEAHWRTVLQMVPGDMPAAAALSDVLIKEGKISEARIWVNRLRAARYSGVTELEAGMLGAMAEIETDPEKRAVLLEHAMRDAPHNGWLRLHLAQLWLAQGQATRARTLMAPLCTPAPRTDEDLRACFSFALLDQDMPRADALLARLPRADITAQMADGVAQVRLWHQIRTLPVDDAQAIPMLEAMPVLPDPEGTRARLVVDALLKRHAPVSAISGVLQRALAGSAEHVGVNQSLSYAGLFLQMGDTPAAQQVLDSLPTIMQGRALTPTQARTLRDMQRSLTIAQADRDDIGGHPDAARRLLDPLLAQTPDDADLLLARGRVDAAARLPARAVVYDRRALARRPEDMMALSALARDSLAAGDEHTARTMARDLRAMHPQWGDTWEIQAEIDGLDGRDRRRLADVQRARALDCTVREGEDDSTGHGTRIDAGCAPYHAQAGDEWPDITTNFVPGMGAGMPEVYHYDPRLTPVQALDRQAGYLGRVLAPQADGNLEIRDRSGQPGLGHMTVVNIPMTAIVPFSSTRHQLALSVMPSVLMSGDPLASATTAQQYGSVMANGVRPGFHVPAAVAGVALSAHYQWRFLAADVGSTPLGFTTTNVLGGIELTPHLTHDLTLRLTGERRAVTDSLLSYSGARDPGTGRVWGGVTRNRGHGQLEWAQPGYNLYAGGGYAVMQGTNTVANHEAEAGAGGSALVWHRHDAQHLRLGVDLVYFGYHRNTYFFTWGQGGYFSPHAFMAALMPLTYDGHAGRWTWLFKGEAGYQHYTENATAMFPLGQGGIAARQRYAGQSTGGLAGNVLARAMYQLTPSLRLGAEGGYSRSGSWDEVHGMLMLHYAPGRVY</sequence>
<keyword evidence="14" id="KW-1185">Reference proteome</keyword>
<dbReference type="PROSITE" id="PS50005">
    <property type="entry name" value="TPR"/>
    <property type="match status" value="2"/>
</dbReference>
<keyword evidence="7" id="KW-0135">Cellulose biosynthesis</keyword>
<evidence type="ECO:0000256" key="7">
    <source>
        <dbReference type="ARBA" id="ARBA00022916"/>
    </source>
</evidence>
<evidence type="ECO:0000256" key="2">
    <source>
        <dbReference type="ARBA" id="ARBA00005186"/>
    </source>
</evidence>
<comment type="caution">
    <text evidence="13">The sequence shown here is derived from an EMBL/GenBank/DDBJ whole genome shotgun (WGS) entry which is preliminary data.</text>
</comment>
<feature type="repeat" description="TPR" evidence="10">
    <location>
        <begin position="51"/>
        <end position="84"/>
    </location>
</feature>
<dbReference type="InterPro" id="IPR051012">
    <property type="entry name" value="CellSynth/LPSAsmb/PSIAsmb"/>
</dbReference>
<dbReference type="InterPro" id="IPR019734">
    <property type="entry name" value="TPR_rpt"/>
</dbReference>
<evidence type="ECO:0000256" key="4">
    <source>
        <dbReference type="ARBA" id="ARBA00022729"/>
    </source>
</evidence>
<evidence type="ECO:0000256" key="9">
    <source>
        <dbReference type="ARBA" id="ARBA00023237"/>
    </source>
</evidence>
<dbReference type="Pfam" id="PF14559">
    <property type="entry name" value="TPR_19"/>
    <property type="match status" value="2"/>
</dbReference>
<dbReference type="Pfam" id="PF05420">
    <property type="entry name" value="BCSC_C"/>
    <property type="match status" value="1"/>
</dbReference>
<keyword evidence="8" id="KW-0472">Membrane</keyword>
<feature type="signal peptide" evidence="11">
    <location>
        <begin position="1"/>
        <end position="38"/>
    </location>
</feature>
<evidence type="ECO:0000256" key="10">
    <source>
        <dbReference type="PROSITE-ProRule" id="PRU00339"/>
    </source>
</evidence>
<comment type="subcellular location">
    <subcellularLocation>
        <location evidence="1">Cell outer membrane</location>
        <topology evidence="1">Peripheral membrane protein</topology>
    </subcellularLocation>
</comment>
<evidence type="ECO:0000313" key="14">
    <source>
        <dbReference type="Proteomes" id="UP000427842"/>
    </source>
</evidence>
<dbReference type="PRINTS" id="PR01441">
    <property type="entry name" value="CELLSNTHASEC"/>
</dbReference>
<evidence type="ECO:0000259" key="12">
    <source>
        <dbReference type="Pfam" id="PF05420"/>
    </source>
</evidence>
<dbReference type="InterPro" id="IPR003921">
    <property type="entry name" value="Cell_synth_C"/>
</dbReference>
<evidence type="ECO:0000256" key="11">
    <source>
        <dbReference type="SAM" id="SignalP"/>
    </source>
</evidence>
<evidence type="ECO:0000256" key="6">
    <source>
        <dbReference type="ARBA" id="ARBA00022803"/>
    </source>
</evidence>
<gene>
    <name evidence="13" type="ORF">D3W54_12765</name>
</gene>
<comment type="similarity">
    <text evidence="3">Belongs to the AcsC/BcsC family.</text>
</comment>
<organism evidence="13 14">
    <name type="scientific">Komagataeibacter medellinensis</name>
    <dbReference type="NCBI Taxonomy" id="1177712"/>
    <lineage>
        <taxon>Bacteria</taxon>
        <taxon>Pseudomonadati</taxon>
        <taxon>Pseudomonadota</taxon>
        <taxon>Alphaproteobacteria</taxon>
        <taxon>Acetobacterales</taxon>
        <taxon>Acetobacteraceae</taxon>
        <taxon>Komagataeibacter</taxon>
    </lineage>
</organism>
<evidence type="ECO:0000313" key="13">
    <source>
        <dbReference type="EMBL" id="KAB8125382.1"/>
    </source>
</evidence>
<proteinExistence type="inferred from homology"/>
<dbReference type="EMBL" id="QYAZ01000001">
    <property type="protein sequence ID" value="KAB8125382.1"/>
    <property type="molecule type" value="Genomic_DNA"/>
</dbReference>
<evidence type="ECO:0000256" key="8">
    <source>
        <dbReference type="ARBA" id="ARBA00023136"/>
    </source>
</evidence>
<comment type="pathway">
    <text evidence="2">Glycan metabolism; bacterial cellulose biosynthesis.</text>
</comment>
<dbReference type="RefSeq" id="WP_153471237.1">
    <property type="nucleotide sequence ID" value="NZ_QYAZ01000001.1"/>
</dbReference>
<dbReference type="Proteomes" id="UP000427842">
    <property type="component" value="Unassembled WGS sequence"/>
</dbReference>
<dbReference type="PANTHER" id="PTHR45586:SF1">
    <property type="entry name" value="LIPOPOLYSACCHARIDE ASSEMBLY PROTEIN B"/>
    <property type="match status" value="1"/>
</dbReference>
<feature type="repeat" description="TPR" evidence="10">
    <location>
        <begin position="328"/>
        <end position="361"/>
    </location>
</feature>
<dbReference type="SUPFAM" id="SSF48452">
    <property type="entry name" value="TPR-like"/>
    <property type="match status" value="2"/>
</dbReference>
<feature type="chain" id="PRO_5045793520" evidence="11">
    <location>
        <begin position="39"/>
        <end position="1266"/>
    </location>
</feature>
<feature type="domain" description="Cellulose synthase operon C C-terminal" evidence="12">
    <location>
        <begin position="935"/>
        <end position="1261"/>
    </location>
</feature>
<reference evidence="13 14" key="1">
    <citation type="submission" date="2018-09" db="EMBL/GenBank/DDBJ databases">
        <title>Genome sequence and characterization of the bcs clusters for the production of nanocellulose from the low pH resistant strain Komagataeibacter medellinensis ID13488.</title>
        <authorList>
            <person name="Hernandez-Arriaga A.M."/>
            <person name="Del Cerro C."/>
            <person name="Urbina L."/>
            <person name="Eceiza A."/>
            <person name="Retegi A."/>
            <person name="Prieto M.A."/>
        </authorList>
    </citation>
    <scope>NUCLEOTIDE SEQUENCE [LARGE SCALE GENOMIC DNA]</scope>
    <source>
        <strain evidence="13 14">ID13488</strain>
    </source>
</reference>
<keyword evidence="9" id="KW-0998">Cell outer membrane</keyword>
<protein>
    <submittedName>
        <fullName evidence="13">Cellulose synthase</fullName>
    </submittedName>
</protein>
<keyword evidence="6 10" id="KW-0802">TPR repeat</keyword>
<dbReference type="SMART" id="SM00028">
    <property type="entry name" value="TPR"/>
    <property type="match status" value="4"/>
</dbReference>
<dbReference type="InterPro" id="IPR008410">
    <property type="entry name" value="BCSC_C"/>
</dbReference>
<evidence type="ECO:0000256" key="3">
    <source>
        <dbReference type="ARBA" id="ARBA00005886"/>
    </source>
</evidence>
<keyword evidence="4 11" id="KW-0732">Signal</keyword>
<name>A0ABQ6VZA8_9PROT</name>